<evidence type="ECO:0000256" key="2">
    <source>
        <dbReference type="SAM" id="Phobius"/>
    </source>
</evidence>
<dbReference type="GO" id="GO:0043386">
    <property type="term" value="P:mycotoxin biosynthetic process"/>
    <property type="evidence" value="ECO:0007669"/>
    <property type="project" value="InterPro"/>
</dbReference>
<dbReference type="PANTHER" id="PTHR33365">
    <property type="entry name" value="YALI0B05434P"/>
    <property type="match status" value="1"/>
</dbReference>
<dbReference type="EMBL" id="MCFK01004735">
    <property type="protein sequence ID" value="RKF60825.1"/>
    <property type="molecule type" value="Genomic_DNA"/>
</dbReference>
<accession>A0A420HTR0</accession>
<keyword evidence="2" id="KW-0472">Membrane</keyword>
<evidence type="ECO:0000256" key="1">
    <source>
        <dbReference type="ARBA" id="ARBA00035112"/>
    </source>
</evidence>
<evidence type="ECO:0000313" key="4">
    <source>
        <dbReference type="Proteomes" id="UP000286134"/>
    </source>
</evidence>
<gene>
    <name evidence="3" type="ORF">OnM2_047054</name>
</gene>
<dbReference type="AlphaFoldDB" id="A0A420HTR0"/>
<sequence length="283" mass="32286">MCDSSSWKDECISETASDQVYLLTGEGETRVLAPLKNRRSFSWQQPLYGVLLSVVFMGFGILVGRKLPTDNLDTICFNHEQKWSPIQELDSSRTIVHFNGSFMKENVFRLPAGPEVDAAWDSLGVNYRALVVPQNLAAKAGLKQSQVQINPAYGGGYPANIEGLHHLHCLNLVRKALYYNIDYYRSAGKGAFVNNDFIVWRHVSHCLDIIRQQLMCTPNVGLLGQIWWDRRAPKAFVDFNTQHKCQNYDAIRDWAEKRQLPIKVPNDFLQPPKSKNDIYEELP</sequence>
<dbReference type="STRING" id="212602.A0A420HTR0"/>
<comment type="similarity">
    <text evidence="1">Belongs to the ustYa family.</text>
</comment>
<protein>
    <submittedName>
        <fullName evidence="3">Putative tat pathway signal sequence</fullName>
    </submittedName>
</protein>
<reference evidence="3 4" key="1">
    <citation type="journal article" date="2018" name="BMC Genomics">
        <title>Comparative genome analyses reveal sequence features reflecting distinct modes of host-adaptation between dicot and monocot powdery mildew.</title>
        <authorList>
            <person name="Wu Y."/>
            <person name="Ma X."/>
            <person name="Pan Z."/>
            <person name="Kale S.D."/>
            <person name="Song Y."/>
            <person name="King H."/>
            <person name="Zhang Q."/>
            <person name="Presley C."/>
            <person name="Deng X."/>
            <person name="Wei C.I."/>
            <person name="Xiao S."/>
        </authorList>
    </citation>
    <scope>NUCLEOTIDE SEQUENCE [LARGE SCALE GENOMIC DNA]</scope>
    <source>
        <strain evidence="3">UMSG2</strain>
    </source>
</reference>
<dbReference type="PANTHER" id="PTHR33365:SF13">
    <property type="entry name" value="TAT PATHWAY SIGNAL SEQUENCE"/>
    <property type="match status" value="1"/>
</dbReference>
<feature type="transmembrane region" description="Helical" evidence="2">
    <location>
        <begin position="46"/>
        <end position="64"/>
    </location>
</feature>
<dbReference type="Pfam" id="PF11807">
    <property type="entry name" value="UstYa"/>
    <property type="match status" value="1"/>
</dbReference>
<dbReference type="OrthoDB" id="3687641at2759"/>
<keyword evidence="4" id="KW-1185">Reference proteome</keyword>
<name>A0A420HTR0_9PEZI</name>
<organism evidence="3 4">
    <name type="scientific">Erysiphe neolycopersici</name>
    <dbReference type="NCBI Taxonomy" id="212602"/>
    <lineage>
        <taxon>Eukaryota</taxon>
        <taxon>Fungi</taxon>
        <taxon>Dikarya</taxon>
        <taxon>Ascomycota</taxon>
        <taxon>Pezizomycotina</taxon>
        <taxon>Leotiomycetes</taxon>
        <taxon>Erysiphales</taxon>
        <taxon>Erysiphaceae</taxon>
        <taxon>Erysiphe</taxon>
    </lineage>
</organism>
<keyword evidence="2" id="KW-0812">Transmembrane</keyword>
<dbReference type="InterPro" id="IPR021765">
    <property type="entry name" value="UstYa-like"/>
</dbReference>
<dbReference type="Proteomes" id="UP000286134">
    <property type="component" value="Unassembled WGS sequence"/>
</dbReference>
<evidence type="ECO:0000313" key="3">
    <source>
        <dbReference type="EMBL" id="RKF60825.1"/>
    </source>
</evidence>
<comment type="caution">
    <text evidence="3">The sequence shown here is derived from an EMBL/GenBank/DDBJ whole genome shotgun (WGS) entry which is preliminary data.</text>
</comment>
<keyword evidence="2" id="KW-1133">Transmembrane helix</keyword>
<proteinExistence type="inferred from homology"/>